<gene>
    <name evidence="3" type="ORF">FLX08_22165</name>
    <name evidence="4" type="ORF">OG913_04335</name>
</gene>
<feature type="region of interest" description="Disordered" evidence="1">
    <location>
        <begin position="287"/>
        <end position="375"/>
    </location>
</feature>
<reference evidence="3 5" key="1">
    <citation type="submission" date="2019-07" db="EMBL/GenBank/DDBJ databases">
        <title>Microbispora hainanensis DSM 45428.</title>
        <authorList>
            <person name="Thawai C."/>
        </authorList>
    </citation>
    <scope>NUCLEOTIDE SEQUENCE [LARGE SCALE GENOMIC DNA]</scope>
    <source>
        <strain evidence="3 5">DSM 45428</strain>
    </source>
</reference>
<feature type="compositionally biased region" description="Pro residues" evidence="1">
    <location>
        <begin position="326"/>
        <end position="335"/>
    </location>
</feature>
<dbReference type="Proteomes" id="UP001432011">
    <property type="component" value="Chromosome"/>
</dbReference>
<evidence type="ECO:0000313" key="3">
    <source>
        <dbReference type="EMBL" id="TQS18878.1"/>
    </source>
</evidence>
<evidence type="ECO:0000259" key="2">
    <source>
        <dbReference type="Pfam" id="PF25863"/>
    </source>
</evidence>
<evidence type="ECO:0000256" key="1">
    <source>
        <dbReference type="SAM" id="MobiDB-lite"/>
    </source>
</evidence>
<evidence type="ECO:0000313" key="4">
    <source>
        <dbReference type="EMBL" id="WUP76258.1"/>
    </source>
</evidence>
<dbReference type="EMBL" id="CP108085">
    <property type="protein sequence ID" value="WUP76258.1"/>
    <property type="molecule type" value="Genomic_DNA"/>
</dbReference>
<dbReference type="RefSeq" id="WP_142620893.1">
    <property type="nucleotide sequence ID" value="NZ_CP108085.1"/>
</dbReference>
<reference evidence="4" key="2">
    <citation type="submission" date="2022-10" db="EMBL/GenBank/DDBJ databases">
        <title>The complete genomes of actinobacterial strains from the NBC collection.</title>
        <authorList>
            <person name="Joergensen T.S."/>
            <person name="Alvarez Arevalo M."/>
            <person name="Sterndorff E.B."/>
            <person name="Faurdal D."/>
            <person name="Vuksanovic O."/>
            <person name="Mourched A.-S."/>
            <person name="Charusanti P."/>
            <person name="Shaw S."/>
            <person name="Blin K."/>
            <person name="Weber T."/>
        </authorList>
    </citation>
    <scope>NUCLEOTIDE SEQUENCE</scope>
    <source>
        <strain evidence="4">NBC_00254</strain>
    </source>
</reference>
<dbReference type="Pfam" id="PF25863">
    <property type="entry name" value="PglZ_C"/>
    <property type="match status" value="1"/>
</dbReference>
<sequence length="522" mass="56962">MAFTPHPLDRHRATLPLESDPLDKGGQGVVTRVLGPENLVYKEYMPQAGQVNGAALAELVEFGHRQTATEVRALLHQCAWPVARVVHGGQVTGFLMPHVPRDFYGTIGGKPKLVELQYLLYEPNWAWQDLHQPDVHGRLEIATLAAKLIDLLHTHGWIVGDLSFRNLLWRPGQPYKVFMLDCDGLRRHGAEPVLRQAHTPDWNDPYQPSSGPDMDTDRYKLALLVGRVLSRTPSVRPGDEPALLPGLPDHVVTAVGELFTRAQGPRGTRPIAAEWVQALIGRKRIAVTRPARQQRSVHSGPDAPIRLPGTGRVSVPVSRPARGSRPPLPPPPSPPSTERSWTSVSPMGGPTTPAKDGNRRQPAHQPRVSRPGETICGLPVAHEPVRSKPAPAAPPPAPVPVTPAQPIAPPAAVTALPTLGQRVVASDTYAEQRRLAPRGGVVDDDTVARIIDHLAGGTGRGSVADIAQRLGETPDRTVLLMRALKNLLNVEQTDVIMLKDRDRTVELNVRLLEEQFLEEDEP</sequence>
<evidence type="ECO:0000313" key="6">
    <source>
        <dbReference type="Proteomes" id="UP001432011"/>
    </source>
</evidence>
<dbReference type="EMBL" id="VIRM01000028">
    <property type="protein sequence ID" value="TQS18878.1"/>
    <property type="molecule type" value="Genomic_DNA"/>
</dbReference>
<dbReference type="Proteomes" id="UP000316541">
    <property type="component" value="Unassembled WGS sequence"/>
</dbReference>
<feature type="region of interest" description="Disordered" evidence="1">
    <location>
        <begin position="1"/>
        <end position="23"/>
    </location>
</feature>
<evidence type="ECO:0000313" key="5">
    <source>
        <dbReference type="Proteomes" id="UP000316541"/>
    </source>
</evidence>
<protein>
    <recommendedName>
        <fullName evidence="2">Alkaline phosphatase-like protein PglZ C-terminal domain-containing protein</fullName>
    </recommendedName>
</protein>
<proteinExistence type="predicted"/>
<dbReference type="InterPro" id="IPR058882">
    <property type="entry name" value="PglZ_C"/>
</dbReference>
<name>A0A544YQ30_9ACTN</name>
<feature type="domain" description="Alkaline phosphatase-like protein PglZ C-terminal" evidence="2">
    <location>
        <begin position="417"/>
        <end position="516"/>
    </location>
</feature>
<dbReference type="AlphaFoldDB" id="A0A544YQ30"/>
<organism evidence="3 5">
    <name type="scientific">Microbispora hainanensis</name>
    <dbReference type="NCBI Taxonomy" id="568844"/>
    <lineage>
        <taxon>Bacteria</taxon>
        <taxon>Bacillati</taxon>
        <taxon>Actinomycetota</taxon>
        <taxon>Actinomycetes</taxon>
        <taxon>Streptosporangiales</taxon>
        <taxon>Streptosporangiaceae</taxon>
        <taxon>Microbispora</taxon>
    </lineage>
</organism>
<accession>A0A544YQ30</accession>
<keyword evidence="6" id="KW-1185">Reference proteome</keyword>